<organism evidence="1 2">
    <name type="scientific">Aquirufa regiilacus</name>
    <dbReference type="NCBI Taxonomy" id="3024868"/>
    <lineage>
        <taxon>Bacteria</taxon>
        <taxon>Pseudomonadati</taxon>
        <taxon>Bacteroidota</taxon>
        <taxon>Cytophagia</taxon>
        <taxon>Cytophagales</taxon>
        <taxon>Flectobacillaceae</taxon>
        <taxon>Aquirufa</taxon>
    </lineage>
</organism>
<dbReference type="Proteomes" id="UP001249959">
    <property type="component" value="Unassembled WGS sequence"/>
</dbReference>
<accession>A0ABU3TP63</accession>
<gene>
    <name evidence="1" type="ORF">PQG45_01220</name>
</gene>
<reference evidence="1 2" key="1">
    <citation type="submission" date="2023-09" db="EMBL/GenBank/DDBJ databases">
        <title>Aquirufa genomes.</title>
        <authorList>
            <person name="Pitt A."/>
        </authorList>
    </citation>
    <scope>NUCLEOTIDE SEQUENCE [LARGE SCALE GENOMIC DNA]</scope>
    <source>
        <strain evidence="1 2">LEOWEIH-7C</strain>
    </source>
</reference>
<evidence type="ECO:0000313" key="1">
    <source>
        <dbReference type="EMBL" id="MDU0807649.1"/>
    </source>
</evidence>
<name>A0ABU3TP63_9BACT</name>
<protein>
    <submittedName>
        <fullName evidence="1">DUF2851 family protein</fullName>
    </submittedName>
</protein>
<dbReference type="Pfam" id="PF11013">
    <property type="entry name" value="DUF2851"/>
    <property type="match status" value="1"/>
</dbReference>
<dbReference type="RefSeq" id="WP_316070141.1">
    <property type="nucleotide sequence ID" value="NZ_JAVNWW010000001.1"/>
</dbReference>
<dbReference type="EMBL" id="JAVNWW010000001">
    <property type="protein sequence ID" value="MDU0807649.1"/>
    <property type="molecule type" value="Genomic_DNA"/>
</dbReference>
<keyword evidence="2" id="KW-1185">Reference proteome</keyword>
<proteinExistence type="predicted"/>
<dbReference type="InterPro" id="IPR021272">
    <property type="entry name" value="DUF2851"/>
</dbReference>
<evidence type="ECO:0000313" key="2">
    <source>
        <dbReference type="Proteomes" id="UP001249959"/>
    </source>
</evidence>
<sequence>MNELSMAVLWKQRRFHQNPQLTTGEYIHIISPGIENTHAGADFQHARVRIDGIEWIGAVELHVKSSDWHLHQHDTDKSYENVILHVVWEDNQVIQYEVGNPIPTLCLSKWVDEESTWNNQTNHHLLACHAFFESVPQAAKDNMRNDMIQQRLHGKYEDMRMLVAENKGDWEEAFYISLAKSFGFSLNAEPMLRLARSLPLKLILLYRDRHVGIEAALFGIAGLLDEPIQDEYQFELRREYIHLKKKHAWSDSHLQKSDWKMLRLRPANFPQIRLAQFAEIIRANCALLSLLLEMQEVKTLQQLFEIPLEGYWSNHVQFGKKSAPHHTQLGKSAFQSICINTLIPMLICYSRERSQPQYEEKALRWLDELHGENNQITRYFSSMGMPIKTARDSQACLHWYRNYCEPKKCLQCAVGKAILTPT</sequence>
<comment type="caution">
    <text evidence="1">The sequence shown here is derived from an EMBL/GenBank/DDBJ whole genome shotgun (WGS) entry which is preliminary data.</text>
</comment>